<dbReference type="GO" id="GO:0006631">
    <property type="term" value="P:fatty acid metabolic process"/>
    <property type="evidence" value="ECO:0007669"/>
    <property type="project" value="TreeGrafter"/>
</dbReference>
<evidence type="ECO:0000259" key="1">
    <source>
        <dbReference type="Pfam" id="PF13193"/>
    </source>
</evidence>
<proteinExistence type="predicted"/>
<dbReference type="SUPFAM" id="SSF56801">
    <property type="entry name" value="Acetyl-CoA synthetase-like"/>
    <property type="match status" value="1"/>
</dbReference>
<protein>
    <recommendedName>
        <fullName evidence="1">AMP-binding enzyme C-terminal domain-containing protein</fullName>
    </recommendedName>
</protein>
<dbReference type="PANTHER" id="PTHR43201">
    <property type="entry name" value="ACYL-COA SYNTHETASE"/>
    <property type="match status" value="1"/>
</dbReference>
<name>A0A382N8G4_9ZZZZ</name>
<gene>
    <name evidence="2" type="ORF">METZ01_LOCUS309361</name>
</gene>
<accession>A0A382N8G4</accession>
<feature type="domain" description="AMP-binding enzyme C-terminal" evidence="1">
    <location>
        <begin position="28"/>
        <end position="101"/>
    </location>
</feature>
<sequence length="120" mass="13390">CDADGYFRILGRIKDMLIVGGFNVYPAEVEDAIREHPDVNEVALIGVPDARLGEVGCAFIMQRRPIDFTEFTAWCRERMANFKVPRYLEALEALPLTGSNKVSKVDLREIAAARGIGESF</sequence>
<dbReference type="InterPro" id="IPR045851">
    <property type="entry name" value="AMP-bd_C_sf"/>
</dbReference>
<feature type="non-terminal residue" evidence="2">
    <location>
        <position position="1"/>
    </location>
</feature>
<dbReference type="Gene3D" id="3.30.300.30">
    <property type="match status" value="1"/>
</dbReference>
<reference evidence="2" key="1">
    <citation type="submission" date="2018-05" db="EMBL/GenBank/DDBJ databases">
        <authorList>
            <person name="Lanie J.A."/>
            <person name="Ng W.-L."/>
            <person name="Kazmierczak K.M."/>
            <person name="Andrzejewski T.M."/>
            <person name="Davidsen T.M."/>
            <person name="Wayne K.J."/>
            <person name="Tettelin H."/>
            <person name="Glass J.I."/>
            <person name="Rusch D."/>
            <person name="Podicherti R."/>
            <person name="Tsui H.-C.T."/>
            <person name="Winkler M.E."/>
        </authorList>
    </citation>
    <scope>NUCLEOTIDE SEQUENCE</scope>
</reference>
<dbReference type="AlphaFoldDB" id="A0A382N8G4"/>
<evidence type="ECO:0000313" key="2">
    <source>
        <dbReference type="EMBL" id="SVC56507.1"/>
    </source>
</evidence>
<dbReference type="InterPro" id="IPR025110">
    <property type="entry name" value="AMP-bd_C"/>
</dbReference>
<dbReference type="GO" id="GO:0031956">
    <property type="term" value="F:medium-chain fatty acid-CoA ligase activity"/>
    <property type="evidence" value="ECO:0007669"/>
    <property type="project" value="TreeGrafter"/>
</dbReference>
<dbReference type="EMBL" id="UINC01098181">
    <property type="protein sequence ID" value="SVC56507.1"/>
    <property type="molecule type" value="Genomic_DNA"/>
</dbReference>
<dbReference type="Pfam" id="PF13193">
    <property type="entry name" value="AMP-binding_C"/>
    <property type="match status" value="1"/>
</dbReference>
<organism evidence="2">
    <name type="scientific">marine metagenome</name>
    <dbReference type="NCBI Taxonomy" id="408172"/>
    <lineage>
        <taxon>unclassified sequences</taxon>
        <taxon>metagenomes</taxon>
        <taxon>ecological metagenomes</taxon>
    </lineage>
</organism>
<dbReference type="PANTHER" id="PTHR43201:SF30">
    <property type="entry name" value="AMP-DEPENDENT SYNTHETASE_LIGASE DOMAIN-CONTAINING PROTEIN"/>
    <property type="match status" value="1"/>
</dbReference>